<dbReference type="Proteomes" id="UP000006671">
    <property type="component" value="Unassembled WGS sequence"/>
</dbReference>
<dbReference type="OMA" id="DSPYRMM"/>
<evidence type="ECO:0000256" key="1">
    <source>
        <dbReference type="ARBA" id="ARBA00010876"/>
    </source>
</evidence>
<evidence type="ECO:0000313" key="4">
    <source>
        <dbReference type="Proteomes" id="UP000006671"/>
    </source>
</evidence>
<dbReference type="GO" id="GO:0003723">
    <property type="term" value="F:RNA binding"/>
    <property type="evidence" value="ECO:0007669"/>
    <property type="project" value="InterPro"/>
</dbReference>
<dbReference type="EMBL" id="GG738906">
    <property type="protein sequence ID" value="EFC38634.1"/>
    <property type="molecule type" value="Genomic_DNA"/>
</dbReference>
<dbReference type="eggNOG" id="KOG1919">
    <property type="taxonomic scope" value="Eukaryota"/>
</dbReference>
<comment type="similarity">
    <text evidence="1">Belongs to the pseudouridine synthase RluA family.</text>
</comment>
<dbReference type="VEuPathDB" id="AmoebaDB:NAEGRDRAFT_73658"/>
<keyword evidence="4" id="KW-1185">Reference proteome</keyword>
<name>D2VX88_NAEGR</name>
<dbReference type="PANTHER" id="PTHR21600">
    <property type="entry name" value="MITOCHONDRIAL RNA PSEUDOURIDINE SYNTHASE"/>
    <property type="match status" value="1"/>
</dbReference>
<evidence type="ECO:0000259" key="2">
    <source>
        <dbReference type="Pfam" id="PF00849"/>
    </source>
</evidence>
<dbReference type="RefSeq" id="XP_002671378.1">
    <property type="nucleotide sequence ID" value="XM_002671332.1"/>
</dbReference>
<evidence type="ECO:0000313" key="3">
    <source>
        <dbReference type="EMBL" id="EFC38634.1"/>
    </source>
</evidence>
<dbReference type="CDD" id="cd02869">
    <property type="entry name" value="PseudoU_synth_RluA_like"/>
    <property type="match status" value="1"/>
</dbReference>
<dbReference type="KEGG" id="ngr:NAEGRDRAFT_73658"/>
<proteinExistence type="inferred from homology"/>
<dbReference type="AlphaFoldDB" id="D2VX88"/>
<sequence length="272" mass="31687">MMTSFMNQSLPNIPIIFKSRDVLVIDKPNDLHIDGDYELTVEKLINNYYPEMENPLEEIQHKPGHTPSRRKLKFCHQLDYATSGILCLAFTRESCAKITYPFQQRTAQKQYLAVLRGHVLINDFEILTFIGEDPSDERKFRMRNFYLGREKTLLSELNTEEEIQEAKKSRESLTFGSVLCRGFYHKDNDTIPVTKVLLRPKTGRRHQLRLHTQLLGFPILGDATYSLLGRDGEEGVHRMMLHAWNLTLPGVFDDTLTTQDPFEEVQYFSWSK</sequence>
<dbReference type="SUPFAM" id="SSF55120">
    <property type="entry name" value="Pseudouridine synthase"/>
    <property type="match status" value="1"/>
</dbReference>
<dbReference type="InterPro" id="IPR020103">
    <property type="entry name" value="PsdUridine_synth_cat_dom_sf"/>
</dbReference>
<dbReference type="Gene3D" id="3.30.2350.10">
    <property type="entry name" value="Pseudouridine synthase"/>
    <property type="match status" value="1"/>
</dbReference>
<accession>D2VX88</accession>
<feature type="domain" description="Pseudouridine synthase RsuA/RluA-like" evidence="2">
    <location>
        <begin position="21"/>
        <end position="213"/>
    </location>
</feature>
<dbReference type="GO" id="GO:0009982">
    <property type="term" value="F:pseudouridine synthase activity"/>
    <property type="evidence" value="ECO:0007669"/>
    <property type="project" value="InterPro"/>
</dbReference>
<dbReference type="PANTHER" id="PTHR21600:SF87">
    <property type="entry name" value="RNA PSEUDOURIDYLATE SYNTHASE DOMAIN-CONTAINING PROTEIN 1"/>
    <property type="match status" value="1"/>
</dbReference>
<reference evidence="3 4" key="1">
    <citation type="journal article" date="2010" name="Cell">
        <title>The genome of Naegleria gruberi illuminates early eukaryotic versatility.</title>
        <authorList>
            <person name="Fritz-Laylin L.K."/>
            <person name="Prochnik S.E."/>
            <person name="Ginger M.L."/>
            <person name="Dacks J.B."/>
            <person name="Carpenter M.L."/>
            <person name="Field M.C."/>
            <person name="Kuo A."/>
            <person name="Paredez A."/>
            <person name="Chapman J."/>
            <person name="Pham J."/>
            <person name="Shu S."/>
            <person name="Neupane R."/>
            <person name="Cipriano M."/>
            <person name="Mancuso J."/>
            <person name="Tu H."/>
            <person name="Salamov A."/>
            <person name="Lindquist E."/>
            <person name="Shapiro H."/>
            <person name="Lucas S."/>
            <person name="Grigoriev I.V."/>
            <person name="Cande W.Z."/>
            <person name="Fulton C."/>
            <person name="Rokhsar D.S."/>
            <person name="Dawson S.C."/>
        </authorList>
    </citation>
    <scope>NUCLEOTIDE SEQUENCE [LARGE SCALE GENOMIC DNA]</scope>
    <source>
        <strain evidence="3 4">NEG-M</strain>
    </source>
</reference>
<dbReference type="InterPro" id="IPR006145">
    <property type="entry name" value="PsdUridine_synth_RsuA/RluA"/>
</dbReference>
<protein>
    <submittedName>
        <fullName evidence="3">Predicted protein</fullName>
    </submittedName>
</protein>
<dbReference type="OrthoDB" id="428658at2759"/>
<organism evidence="4">
    <name type="scientific">Naegleria gruberi</name>
    <name type="common">Amoeba</name>
    <dbReference type="NCBI Taxonomy" id="5762"/>
    <lineage>
        <taxon>Eukaryota</taxon>
        <taxon>Discoba</taxon>
        <taxon>Heterolobosea</taxon>
        <taxon>Tetramitia</taxon>
        <taxon>Eutetramitia</taxon>
        <taxon>Vahlkampfiidae</taxon>
        <taxon>Naegleria</taxon>
    </lineage>
</organism>
<dbReference type="GeneID" id="8858031"/>
<dbReference type="InterPro" id="IPR050188">
    <property type="entry name" value="RluA_PseudoU_synthase"/>
</dbReference>
<dbReference type="InParanoid" id="D2VX88"/>
<dbReference type="STRING" id="5762.D2VX88"/>
<gene>
    <name evidence="3" type="ORF">NAEGRDRAFT_73658</name>
</gene>
<dbReference type="GO" id="GO:0000455">
    <property type="term" value="P:enzyme-directed rRNA pseudouridine synthesis"/>
    <property type="evidence" value="ECO:0007669"/>
    <property type="project" value="TreeGrafter"/>
</dbReference>
<dbReference type="Pfam" id="PF00849">
    <property type="entry name" value="PseudoU_synth_2"/>
    <property type="match status" value="1"/>
</dbReference>